<organism evidence="2 3">
    <name type="scientific">Pseudaminobacter salicylatoxidans</name>
    <dbReference type="NCBI Taxonomy" id="93369"/>
    <lineage>
        <taxon>Bacteria</taxon>
        <taxon>Pseudomonadati</taxon>
        <taxon>Pseudomonadota</taxon>
        <taxon>Alphaproteobacteria</taxon>
        <taxon>Hyphomicrobiales</taxon>
        <taxon>Phyllobacteriaceae</taxon>
        <taxon>Pseudaminobacter</taxon>
    </lineage>
</organism>
<gene>
    <name evidence="2" type="ORF">C7441_101218</name>
</gene>
<reference evidence="2 3" key="1">
    <citation type="submission" date="2018-05" db="EMBL/GenBank/DDBJ databases">
        <title>Genomic Encyclopedia of Type Strains, Phase IV (KMG-IV): sequencing the most valuable type-strain genomes for metagenomic binning, comparative biology and taxonomic classification.</title>
        <authorList>
            <person name="Goeker M."/>
        </authorList>
    </citation>
    <scope>NUCLEOTIDE SEQUENCE [LARGE SCALE GENOMIC DNA]</scope>
    <source>
        <strain evidence="2 3">DSM 6986</strain>
    </source>
</reference>
<sequence>MDIISSAGISIGFDRGILHDLAIEVGGKTLRPLHRAPWVASGEALPDSIAPVERRLAGDFFCAPFAQSAPGVPIHGWPANGTWQRAETMEDAGGISVVYELRESVSGAKLTKKIALRHGHPVVYQTHVFEGGQGSLPVAHHAMLHVPGGVRLSFSPKQDGRTSPEALESGPARGRSTLAYPQRFADLSKVRTADGGHADLRSYPFDTGHEDLVVLTERPEARIGWSAAVAPAQGFIFFALKDARALPQTVLWMSNGGRRYAPWNSRHIAVLGIEEAATALHLAPEEMRPGKANGVPFALHLEPARTTAVRYAFGAVPVPPGWSEIADIRLGEDVVVLADRSGSEQSLPFDTGFLAD</sequence>
<dbReference type="Proteomes" id="UP000245396">
    <property type="component" value="Unassembled WGS sequence"/>
</dbReference>
<evidence type="ECO:0000313" key="2">
    <source>
        <dbReference type="EMBL" id="PWJ86338.1"/>
    </source>
</evidence>
<name>A0A316CA12_PSESE</name>
<keyword evidence="3" id="KW-1185">Reference proteome</keyword>
<evidence type="ECO:0000313" key="3">
    <source>
        <dbReference type="Proteomes" id="UP000245396"/>
    </source>
</evidence>
<proteinExistence type="predicted"/>
<accession>A0A316CA12</accession>
<dbReference type="AlphaFoldDB" id="A0A316CA12"/>
<feature type="region of interest" description="Disordered" evidence="1">
    <location>
        <begin position="154"/>
        <end position="173"/>
    </location>
</feature>
<dbReference type="EMBL" id="QGGG01000001">
    <property type="protein sequence ID" value="PWJ86338.1"/>
    <property type="molecule type" value="Genomic_DNA"/>
</dbReference>
<evidence type="ECO:0008006" key="4">
    <source>
        <dbReference type="Google" id="ProtNLM"/>
    </source>
</evidence>
<comment type="caution">
    <text evidence="2">The sequence shown here is derived from an EMBL/GenBank/DDBJ whole genome shotgun (WGS) entry which is preliminary data.</text>
</comment>
<evidence type="ECO:0000256" key="1">
    <source>
        <dbReference type="SAM" id="MobiDB-lite"/>
    </source>
</evidence>
<dbReference type="OrthoDB" id="7335506at2"/>
<dbReference type="RefSeq" id="WP_109611338.1">
    <property type="nucleotide sequence ID" value="NZ_QGGG01000001.1"/>
</dbReference>
<protein>
    <recommendedName>
        <fullName evidence="4">Galactose mutarotase-like enzyme</fullName>
    </recommendedName>
</protein>
<dbReference type="STRING" id="1192868.GCA_000304395_04028"/>